<dbReference type="HOGENOM" id="CLU_000288_21_7_1"/>
<dbReference type="GO" id="GO:0005524">
    <property type="term" value="F:ATP binding"/>
    <property type="evidence" value="ECO:0007669"/>
    <property type="project" value="UniProtKB-UniRule"/>
</dbReference>
<dbReference type="InterPro" id="IPR008271">
    <property type="entry name" value="Ser/Thr_kinase_AS"/>
</dbReference>
<dbReference type="STRING" id="4536.A0A0E0IZP1"/>
<dbReference type="SUPFAM" id="SSF56112">
    <property type="entry name" value="Protein kinase-like (PK-like)"/>
    <property type="match status" value="1"/>
</dbReference>
<dbReference type="Gene3D" id="1.10.510.10">
    <property type="entry name" value="Transferase(Phosphotransferase) domain 1"/>
    <property type="match status" value="1"/>
</dbReference>
<dbReference type="AlphaFoldDB" id="A0A0E0IZP1"/>
<comment type="similarity">
    <text evidence="10">Belongs to the protein kinase superfamily.</text>
</comment>
<dbReference type="Gramene" id="ONIVA11G06800.1">
    <property type="protein sequence ID" value="ONIVA11G06800.1"/>
    <property type="gene ID" value="ONIVA11G06800"/>
</dbReference>
<evidence type="ECO:0000256" key="5">
    <source>
        <dbReference type="ARBA" id="ARBA00022777"/>
    </source>
</evidence>
<dbReference type="PANTHER" id="PTHR45707:SF76">
    <property type="entry name" value="PROTEIN KINASE DOMAIN-CONTAINING PROTEIN"/>
    <property type="match status" value="1"/>
</dbReference>
<dbReference type="GO" id="GO:0004674">
    <property type="term" value="F:protein serine/threonine kinase activity"/>
    <property type="evidence" value="ECO:0007669"/>
    <property type="project" value="UniProtKB-KW"/>
</dbReference>
<reference evidence="12" key="1">
    <citation type="submission" date="2015-04" db="UniProtKB">
        <authorList>
            <consortium name="EnsemblPlants"/>
        </authorList>
    </citation>
    <scope>IDENTIFICATION</scope>
    <source>
        <strain evidence="12">SL10</strain>
    </source>
</reference>
<evidence type="ECO:0000313" key="13">
    <source>
        <dbReference type="Proteomes" id="UP000006591"/>
    </source>
</evidence>
<dbReference type="SMART" id="SM00220">
    <property type="entry name" value="S_TKc"/>
    <property type="match status" value="1"/>
</dbReference>
<keyword evidence="4 9" id="KW-0547">Nucleotide-binding</keyword>
<keyword evidence="5" id="KW-0418">Kinase</keyword>
<evidence type="ECO:0000256" key="4">
    <source>
        <dbReference type="ARBA" id="ARBA00022741"/>
    </source>
</evidence>
<comment type="catalytic activity">
    <reaction evidence="7">
        <text>L-threonyl-[protein] + ATP = O-phospho-L-threonyl-[protein] + ADP + H(+)</text>
        <dbReference type="Rhea" id="RHEA:46608"/>
        <dbReference type="Rhea" id="RHEA-COMP:11060"/>
        <dbReference type="Rhea" id="RHEA-COMP:11605"/>
        <dbReference type="ChEBI" id="CHEBI:15378"/>
        <dbReference type="ChEBI" id="CHEBI:30013"/>
        <dbReference type="ChEBI" id="CHEBI:30616"/>
        <dbReference type="ChEBI" id="CHEBI:61977"/>
        <dbReference type="ChEBI" id="CHEBI:456216"/>
        <dbReference type="EC" id="2.7.11.1"/>
    </reaction>
</comment>
<evidence type="ECO:0000256" key="6">
    <source>
        <dbReference type="ARBA" id="ARBA00022840"/>
    </source>
</evidence>
<dbReference type="FunFam" id="1.10.510.10:FF:001023">
    <property type="entry name" value="Os07g0541700 protein"/>
    <property type="match status" value="1"/>
</dbReference>
<dbReference type="Pfam" id="PF00069">
    <property type="entry name" value="Pkinase"/>
    <property type="match status" value="1"/>
</dbReference>
<evidence type="ECO:0000256" key="9">
    <source>
        <dbReference type="PROSITE-ProRule" id="PRU10141"/>
    </source>
</evidence>
<dbReference type="Proteomes" id="UP000006591">
    <property type="component" value="Chromosome 11"/>
</dbReference>
<comment type="catalytic activity">
    <reaction evidence="8">
        <text>L-seryl-[protein] + ATP = O-phospho-L-seryl-[protein] + ADP + H(+)</text>
        <dbReference type="Rhea" id="RHEA:17989"/>
        <dbReference type="Rhea" id="RHEA-COMP:9863"/>
        <dbReference type="Rhea" id="RHEA-COMP:11604"/>
        <dbReference type="ChEBI" id="CHEBI:15378"/>
        <dbReference type="ChEBI" id="CHEBI:29999"/>
        <dbReference type="ChEBI" id="CHEBI:30616"/>
        <dbReference type="ChEBI" id="CHEBI:83421"/>
        <dbReference type="ChEBI" id="CHEBI:456216"/>
        <dbReference type="EC" id="2.7.11.1"/>
    </reaction>
</comment>
<dbReference type="OMA" id="AFEPTEC"/>
<protein>
    <recommendedName>
        <fullName evidence="1">non-specific serine/threonine protein kinase</fullName>
        <ecNumber evidence="1">2.7.11.1</ecNumber>
    </recommendedName>
</protein>
<evidence type="ECO:0000256" key="3">
    <source>
        <dbReference type="ARBA" id="ARBA00022679"/>
    </source>
</evidence>
<keyword evidence="2 10" id="KW-0723">Serine/threonine-protein kinase</keyword>
<name>A0A0E0IZP1_ORYNI</name>
<evidence type="ECO:0000256" key="1">
    <source>
        <dbReference type="ARBA" id="ARBA00012513"/>
    </source>
</evidence>
<keyword evidence="13" id="KW-1185">Reference proteome</keyword>
<dbReference type="InterPro" id="IPR000719">
    <property type="entry name" value="Prot_kinase_dom"/>
</dbReference>
<dbReference type="eggNOG" id="KOG1187">
    <property type="taxonomic scope" value="Eukaryota"/>
</dbReference>
<evidence type="ECO:0000256" key="8">
    <source>
        <dbReference type="ARBA" id="ARBA00048679"/>
    </source>
</evidence>
<dbReference type="PANTHER" id="PTHR45707">
    <property type="entry name" value="C2 CALCIUM/LIPID-BINDING PLANT PHOSPHORIBOSYLTRANSFERASE FAMILY PROTEIN"/>
    <property type="match status" value="1"/>
</dbReference>
<sequence length="234" mass="27265">MSEEDDEERSLWVVSGDPIAMMDQPFDFNYSEKHRQQVPDSTMDPTDITFRLLEEITDGFSEERKIGQGAYGTVYKGEFRNGKEIAVKMLHNDTLGFDDKQFENEFQNLMRLEHPNIVRLVAYCYETQHKYAEYKGRIVFAAIIHRALCFEYLTDEFHGLDWPTRFKIIKETCEGLKYLHEGLKPPIYHLDLKPGNILLDKNMVPKLADFGLSKLFTEEKIRITQTPIGTVEAE</sequence>
<evidence type="ECO:0000256" key="7">
    <source>
        <dbReference type="ARBA" id="ARBA00047899"/>
    </source>
</evidence>
<dbReference type="PROSITE" id="PS50011">
    <property type="entry name" value="PROTEIN_KINASE_DOM"/>
    <property type="match status" value="1"/>
</dbReference>
<evidence type="ECO:0000259" key="11">
    <source>
        <dbReference type="PROSITE" id="PS50011"/>
    </source>
</evidence>
<keyword evidence="3" id="KW-0808">Transferase</keyword>
<reference evidence="12" key="2">
    <citation type="submission" date="2018-04" db="EMBL/GenBank/DDBJ databases">
        <title>OnivRS2 (Oryza nivara Reference Sequence Version 2).</title>
        <authorList>
            <person name="Zhang J."/>
            <person name="Kudrna D."/>
            <person name="Lee S."/>
            <person name="Talag J."/>
            <person name="Rajasekar S."/>
            <person name="Welchert J."/>
            <person name="Hsing Y.-I."/>
            <person name="Wing R.A."/>
        </authorList>
    </citation>
    <scope>NUCLEOTIDE SEQUENCE [LARGE SCALE GENOMIC DNA]</scope>
    <source>
        <strain evidence="12">SL10</strain>
    </source>
</reference>
<accession>A0A0E0IZP1</accession>
<evidence type="ECO:0000313" key="12">
    <source>
        <dbReference type="EnsemblPlants" id="ONIVA11G06800.1"/>
    </source>
</evidence>
<feature type="domain" description="Protein kinase" evidence="11">
    <location>
        <begin position="60"/>
        <end position="234"/>
    </location>
</feature>
<keyword evidence="6 9" id="KW-0067">ATP-binding</keyword>
<feature type="binding site" evidence="9">
    <location>
        <position position="88"/>
    </location>
    <ligand>
        <name>ATP</name>
        <dbReference type="ChEBI" id="CHEBI:30616"/>
    </ligand>
</feature>
<dbReference type="EnsemblPlants" id="ONIVA11G06800.1">
    <property type="protein sequence ID" value="ONIVA11G06800.1"/>
    <property type="gene ID" value="ONIVA11G06800"/>
</dbReference>
<dbReference type="FunFam" id="3.30.200.20:FF:000465">
    <property type="entry name" value="Cysteine-rich receptor-like protein kinase 6"/>
    <property type="match status" value="1"/>
</dbReference>
<dbReference type="InterPro" id="IPR011009">
    <property type="entry name" value="Kinase-like_dom_sf"/>
</dbReference>
<proteinExistence type="inferred from homology"/>
<dbReference type="PROSITE" id="PS00107">
    <property type="entry name" value="PROTEIN_KINASE_ATP"/>
    <property type="match status" value="1"/>
</dbReference>
<dbReference type="Gene3D" id="3.30.200.20">
    <property type="entry name" value="Phosphorylase Kinase, domain 1"/>
    <property type="match status" value="1"/>
</dbReference>
<dbReference type="PROSITE" id="PS00108">
    <property type="entry name" value="PROTEIN_KINASE_ST"/>
    <property type="match status" value="1"/>
</dbReference>
<evidence type="ECO:0000256" key="10">
    <source>
        <dbReference type="RuleBase" id="RU000304"/>
    </source>
</evidence>
<evidence type="ECO:0000256" key="2">
    <source>
        <dbReference type="ARBA" id="ARBA00022527"/>
    </source>
</evidence>
<dbReference type="EC" id="2.7.11.1" evidence="1"/>
<organism evidence="12">
    <name type="scientific">Oryza nivara</name>
    <name type="common">Indian wild rice</name>
    <name type="synonym">Oryza sativa f. spontanea</name>
    <dbReference type="NCBI Taxonomy" id="4536"/>
    <lineage>
        <taxon>Eukaryota</taxon>
        <taxon>Viridiplantae</taxon>
        <taxon>Streptophyta</taxon>
        <taxon>Embryophyta</taxon>
        <taxon>Tracheophyta</taxon>
        <taxon>Spermatophyta</taxon>
        <taxon>Magnoliopsida</taxon>
        <taxon>Liliopsida</taxon>
        <taxon>Poales</taxon>
        <taxon>Poaceae</taxon>
        <taxon>BOP clade</taxon>
        <taxon>Oryzoideae</taxon>
        <taxon>Oryzeae</taxon>
        <taxon>Oryzinae</taxon>
        <taxon>Oryza</taxon>
    </lineage>
</organism>
<dbReference type="InterPro" id="IPR017441">
    <property type="entry name" value="Protein_kinase_ATP_BS"/>
</dbReference>